<dbReference type="InterPro" id="IPR000477">
    <property type="entry name" value="RT_dom"/>
</dbReference>
<feature type="compositionally biased region" description="Basic and acidic residues" evidence="1">
    <location>
        <begin position="102"/>
        <end position="138"/>
    </location>
</feature>
<dbReference type="Gene3D" id="3.10.10.10">
    <property type="entry name" value="HIV Type 1 Reverse Transcriptase, subunit A, domain 1"/>
    <property type="match status" value="1"/>
</dbReference>
<evidence type="ECO:0000256" key="1">
    <source>
        <dbReference type="SAM" id="MobiDB-lite"/>
    </source>
</evidence>
<dbReference type="EMBL" id="KQ484691">
    <property type="protein sequence ID" value="KYP34074.1"/>
    <property type="molecule type" value="Genomic_DNA"/>
</dbReference>
<dbReference type="Pfam" id="PF00078">
    <property type="entry name" value="RVT_1"/>
    <property type="match status" value="1"/>
</dbReference>
<sequence length="655" mass="74563">MKESNYRQADHAGRPRGEWTRNKEEEKFTPLNVPRRHILHDVNSASLFEFLAATDRQLGPYKTDWCEFHRTHEHTTENFFVLGRQIERLIKEGHLKKFIAGKQDEGSSDRRRRREGEDTRRGRREGRSSPRDLPEKNWARPTRPTITFSDADFEGVSPHEDDPIVVSAIVMGYNVKRVLVDQGSSTDIMFWEAFVGMKILTDRLMPYVGTLVGFAVRLDEGKTVKIGVSLAKEDEEGLLTVLKSNVSAFAWSAGNMPGIDPDFLHHRLMVDPNAKPVIQKRRKFGEDKRKAIAEETKKLLVAGHIREIQYPTWLANVIMVRKSNGNWRMCTDFTNLNKACPKDSYPLPNIDCLVNNASGYELLSFMDAYSGYNQVRMHPADEDNTAFIADQATYCYKVMPFGLKNAGATYQRLIDKVLANQLGRNVEAYVDDMVVKSPSVSRHFSDLQESFDTLARYQLKLNPAKCSFGVQAGKFLGFLLTHHECEKAFGELKQALTSPPILTKPQTDLPLLVYLSASDSTVSAVLVQERGNSQLPIYFVSRVLQGAEVRYQKIEKLALTIVITARKLRNYFQSYEMVIRTDHPIRQVLQKPDLAGRMMKWSIELSEFAIRYEPRGAIKAQVLADFLVELTPPAETLSEKVSGSYQSTELRYKIP</sequence>
<dbReference type="InterPro" id="IPR043128">
    <property type="entry name" value="Rev_trsase/Diguanyl_cyclase"/>
</dbReference>
<dbReference type="InterPro" id="IPR043502">
    <property type="entry name" value="DNA/RNA_pol_sf"/>
</dbReference>
<reference evidence="3" key="1">
    <citation type="journal article" date="2012" name="Nat. Biotechnol.">
        <title>Draft genome sequence of pigeonpea (Cajanus cajan), an orphan legume crop of resource-poor farmers.</title>
        <authorList>
            <person name="Varshney R.K."/>
            <person name="Chen W."/>
            <person name="Li Y."/>
            <person name="Bharti A.K."/>
            <person name="Saxena R.K."/>
            <person name="Schlueter J.A."/>
            <person name="Donoghue M.T."/>
            <person name="Azam S."/>
            <person name="Fan G."/>
            <person name="Whaley A.M."/>
            <person name="Farmer A.D."/>
            <person name="Sheridan J."/>
            <person name="Iwata A."/>
            <person name="Tuteja R."/>
            <person name="Penmetsa R.V."/>
            <person name="Wu W."/>
            <person name="Upadhyaya H.D."/>
            <person name="Yang S.P."/>
            <person name="Shah T."/>
            <person name="Saxena K.B."/>
            <person name="Michael T."/>
            <person name="McCombie W.R."/>
            <person name="Yang B."/>
            <person name="Zhang G."/>
            <person name="Yang H."/>
            <person name="Wang J."/>
            <person name="Spillane C."/>
            <person name="Cook D.R."/>
            <person name="May G.D."/>
            <person name="Xu X."/>
            <person name="Jackson S.A."/>
        </authorList>
    </citation>
    <scope>NUCLEOTIDE SEQUENCE [LARGE SCALE GENOMIC DNA]</scope>
</reference>
<dbReference type="CDD" id="cd01647">
    <property type="entry name" value="RT_LTR"/>
    <property type="match status" value="1"/>
</dbReference>
<proteinExistence type="predicted"/>
<dbReference type="SUPFAM" id="SSF56672">
    <property type="entry name" value="DNA/RNA polymerases"/>
    <property type="match status" value="1"/>
</dbReference>
<dbReference type="AlphaFoldDB" id="A0A151QUV6"/>
<evidence type="ECO:0000313" key="3">
    <source>
        <dbReference type="EMBL" id="KYP34074.1"/>
    </source>
</evidence>
<dbReference type="Gene3D" id="3.30.70.270">
    <property type="match status" value="1"/>
</dbReference>
<dbReference type="PROSITE" id="PS50878">
    <property type="entry name" value="RT_POL"/>
    <property type="match status" value="1"/>
</dbReference>
<dbReference type="InterPro" id="IPR041577">
    <property type="entry name" value="RT_RNaseH_2"/>
</dbReference>
<protein>
    <submittedName>
        <fullName evidence="3">Transposon Ty3-G Gag-Pol polyprotein</fullName>
    </submittedName>
</protein>
<dbReference type="PANTHER" id="PTHR24559:SF444">
    <property type="entry name" value="REVERSE TRANSCRIPTASE DOMAIN-CONTAINING PROTEIN"/>
    <property type="match status" value="1"/>
</dbReference>
<dbReference type="Proteomes" id="UP000075243">
    <property type="component" value="Unassembled WGS sequence"/>
</dbReference>
<dbReference type="Gramene" id="C.cajan_40919.t">
    <property type="protein sequence ID" value="C.cajan_40919.t"/>
    <property type="gene ID" value="C.cajan_40919"/>
</dbReference>
<accession>A0A151QUV6</accession>
<evidence type="ECO:0000313" key="4">
    <source>
        <dbReference type="Proteomes" id="UP000075243"/>
    </source>
</evidence>
<evidence type="ECO:0000259" key="2">
    <source>
        <dbReference type="PROSITE" id="PS50878"/>
    </source>
</evidence>
<organism evidence="3 4">
    <name type="scientific">Cajanus cajan</name>
    <name type="common">Pigeon pea</name>
    <name type="synonym">Cajanus indicus</name>
    <dbReference type="NCBI Taxonomy" id="3821"/>
    <lineage>
        <taxon>Eukaryota</taxon>
        <taxon>Viridiplantae</taxon>
        <taxon>Streptophyta</taxon>
        <taxon>Embryophyta</taxon>
        <taxon>Tracheophyta</taxon>
        <taxon>Spermatophyta</taxon>
        <taxon>Magnoliopsida</taxon>
        <taxon>eudicotyledons</taxon>
        <taxon>Gunneridae</taxon>
        <taxon>Pentapetalae</taxon>
        <taxon>rosids</taxon>
        <taxon>fabids</taxon>
        <taxon>Fabales</taxon>
        <taxon>Fabaceae</taxon>
        <taxon>Papilionoideae</taxon>
        <taxon>50 kb inversion clade</taxon>
        <taxon>NPAAA clade</taxon>
        <taxon>indigoferoid/millettioid clade</taxon>
        <taxon>Phaseoleae</taxon>
        <taxon>Cajanus</taxon>
    </lineage>
</organism>
<keyword evidence="4" id="KW-1185">Reference proteome</keyword>
<dbReference type="PANTHER" id="PTHR24559">
    <property type="entry name" value="TRANSPOSON TY3-I GAG-POL POLYPROTEIN"/>
    <property type="match status" value="1"/>
</dbReference>
<name>A0A151QUV6_CAJCA</name>
<dbReference type="Pfam" id="PF17919">
    <property type="entry name" value="RT_RNaseH_2"/>
    <property type="match status" value="1"/>
</dbReference>
<feature type="region of interest" description="Disordered" evidence="1">
    <location>
        <begin position="100"/>
        <end position="144"/>
    </location>
</feature>
<feature type="domain" description="Reverse transcriptase" evidence="2">
    <location>
        <begin position="301"/>
        <end position="480"/>
    </location>
</feature>
<gene>
    <name evidence="3" type="ORF">KK1_045010</name>
</gene>
<feature type="region of interest" description="Disordered" evidence="1">
    <location>
        <begin position="1"/>
        <end position="25"/>
    </location>
</feature>
<dbReference type="InterPro" id="IPR053134">
    <property type="entry name" value="RNA-dir_DNA_polymerase"/>
</dbReference>